<evidence type="ECO:0000313" key="13">
    <source>
        <dbReference type="EMBL" id="CAG5096268.1"/>
    </source>
</evidence>
<evidence type="ECO:0000313" key="14">
    <source>
        <dbReference type="Proteomes" id="UP001158576"/>
    </source>
</evidence>
<protein>
    <recommendedName>
        <fullName evidence="3">Translocation protein SEC62</fullName>
    </recommendedName>
</protein>
<evidence type="ECO:0000256" key="4">
    <source>
        <dbReference type="ARBA" id="ARBA00022448"/>
    </source>
</evidence>
<evidence type="ECO:0000256" key="2">
    <source>
        <dbReference type="ARBA" id="ARBA00010604"/>
    </source>
</evidence>
<accession>A0ABN7SA67</accession>
<evidence type="ECO:0000256" key="10">
    <source>
        <dbReference type="ARBA" id="ARBA00023136"/>
    </source>
</evidence>
<dbReference type="EMBL" id="OU015569">
    <property type="protein sequence ID" value="CAG5096268.1"/>
    <property type="molecule type" value="Genomic_DNA"/>
</dbReference>
<evidence type="ECO:0000256" key="9">
    <source>
        <dbReference type="ARBA" id="ARBA00023010"/>
    </source>
</evidence>
<gene>
    <name evidence="13" type="ORF">OKIOD_LOCUS6101</name>
</gene>
<evidence type="ECO:0000256" key="11">
    <source>
        <dbReference type="SAM" id="MobiDB-lite"/>
    </source>
</evidence>
<comment type="similarity">
    <text evidence="2">Belongs to the SEC62 family.</text>
</comment>
<feature type="region of interest" description="Disordered" evidence="11">
    <location>
        <begin position="108"/>
        <end position="128"/>
    </location>
</feature>
<evidence type="ECO:0000256" key="5">
    <source>
        <dbReference type="ARBA" id="ARBA00022692"/>
    </source>
</evidence>
<evidence type="ECO:0000256" key="8">
    <source>
        <dbReference type="ARBA" id="ARBA00022989"/>
    </source>
</evidence>
<keyword evidence="8 12" id="KW-1133">Transmembrane helix</keyword>
<keyword evidence="9" id="KW-0811">Translocation</keyword>
<dbReference type="Pfam" id="PF03839">
    <property type="entry name" value="Sec62"/>
    <property type="match status" value="1"/>
</dbReference>
<reference evidence="13 14" key="1">
    <citation type="submission" date="2021-04" db="EMBL/GenBank/DDBJ databases">
        <authorList>
            <person name="Bliznina A."/>
        </authorList>
    </citation>
    <scope>NUCLEOTIDE SEQUENCE [LARGE SCALE GENOMIC DNA]</scope>
</reference>
<sequence>MGHGCCGGGGGEGKPVPQMSEQQEEIAKWVRWNVKTKEAPVKGGDKRAYFVGQKAVDKIMESKFATQNAKDSDKPCIPDREHAVAMMNFFMRLGLFYRGEREYLVKKQKRKRRDSNGDTESETEEERRERKKKKYRLDLCENQTFIDAEDALFMWDYEPTHPYTWLGGTIVIIIGFLGVLYPLWPQQLRGGVYYLSWGGLGFVGFVIVLAILRTILYCLIWVLTGGKHHLWIFPNLTEDCGPIESFFPIYSYKYTGPKDKKKKKKKKKAIEGEQAEAIEEDGGCCGGGSCDEPKTLEEKKDE</sequence>
<keyword evidence="14" id="KW-1185">Reference proteome</keyword>
<keyword evidence="7" id="KW-0653">Protein transport</keyword>
<evidence type="ECO:0000256" key="12">
    <source>
        <dbReference type="SAM" id="Phobius"/>
    </source>
</evidence>
<organism evidence="13 14">
    <name type="scientific">Oikopleura dioica</name>
    <name type="common">Tunicate</name>
    <dbReference type="NCBI Taxonomy" id="34765"/>
    <lineage>
        <taxon>Eukaryota</taxon>
        <taxon>Metazoa</taxon>
        <taxon>Chordata</taxon>
        <taxon>Tunicata</taxon>
        <taxon>Appendicularia</taxon>
        <taxon>Copelata</taxon>
        <taxon>Oikopleuridae</taxon>
        <taxon>Oikopleura</taxon>
    </lineage>
</organism>
<keyword evidence="5 12" id="KW-0812">Transmembrane</keyword>
<keyword evidence="6" id="KW-0256">Endoplasmic reticulum</keyword>
<dbReference type="PANTHER" id="PTHR12443:SF9">
    <property type="entry name" value="TRANSLOCATION PROTEIN SEC62"/>
    <property type="match status" value="1"/>
</dbReference>
<dbReference type="InterPro" id="IPR004728">
    <property type="entry name" value="Sec62"/>
</dbReference>
<feature type="transmembrane region" description="Helical" evidence="12">
    <location>
        <begin position="163"/>
        <end position="184"/>
    </location>
</feature>
<feature type="region of interest" description="Disordered" evidence="11">
    <location>
        <begin position="1"/>
        <end position="22"/>
    </location>
</feature>
<evidence type="ECO:0000256" key="6">
    <source>
        <dbReference type="ARBA" id="ARBA00022824"/>
    </source>
</evidence>
<feature type="compositionally biased region" description="Gly residues" evidence="11">
    <location>
        <begin position="1"/>
        <end position="13"/>
    </location>
</feature>
<comment type="subcellular location">
    <subcellularLocation>
        <location evidence="1">Endoplasmic reticulum membrane</location>
        <topology evidence="1">Multi-pass membrane protein</topology>
    </subcellularLocation>
</comment>
<dbReference type="Proteomes" id="UP001158576">
    <property type="component" value="Chromosome XSR"/>
</dbReference>
<feature type="region of interest" description="Disordered" evidence="11">
    <location>
        <begin position="276"/>
        <end position="302"/>
    </location>
</feature>
<evidence type="ECO:0000256" key="1">
    <source>
        <dbReference type="ARBA" id="ARBA00004477"/>
    </source>
</evidence>
<keyword evidence="4" id="KW-0813">Transport</keyword>
<name>A0ABN7SA67_OIKDI</name>
<proteinExistence type="inferred from homology"/>
<feature type="compositionally biased region" description="Basic and acidic residues" evidence="11">
    <location>
        <begin position="291"/>
        <end position="302"/>
    </location>
</feature>
<evidence type="ECO:0000256" key="3">
    <source>
        <dbReference type="ARBA" id="ARBA00021257"/>
    </source>
</evidence>
<evidence type="ECO:0000256" key="7">
    <source>
        <dbReference type="ARBA" id="ARBA00022927"/>
    </source>
</evidence>
<feature type="transmembrane region" description="Helical" evidence="12">
    <location>
        <begin position="196"/>
        <end position="223"/>
    </location>
</feature>
<keyword evidence="10 12" id="KW-0472">Membrane</keyword>
<dbReference type="PANTHER" id="PTHR12443">
    <property type="entry name" value="TRANSLOCATION PROTEIN SEC62"/>
    <property type="match status" value="1"/>
</dbReference>